<evidence type="ECO:0008006" key="3">
    <source>
        <dbReference type="Google" id="ProtNLM"/>
    </source>
</evidence>
<dbReference type="AlphaFoldDB" id="A6G947"/>
<sequence>MRVVGLGPFEAIELDLCERPGEPRALTVLAGDGGTGKSTLLAAVSATRPGNHVVQTSVYRRPGTKPQTVCHWRLAAEDPERPHALVVATPGTSAGADDKAEQLRRREVVHFDRELAAKGGFAFVGIPGTRRFPRANLVIGDPARTILRQDTRGAPGFQDASGVDLTRAVKLILAYAKLSSALAGDRRGEAGADPRSLGAAIDAGMGELLAPVGHLYRGLDPRTFEPRFETPTGELLPFDALAMQVRQLVAIVALSTHQLWVAHRGADPRECEGVVLIDDVDLHLSTGTQLELLPRLRRVLPRVQWVVSTNSPVLAHSVSVGELVTLRRDAESARIQAYEGELSLTH</sequence>
<dbReference type="InterPro" id="IPR027417">
    <property type="entry name" value="P-loop_NTPase"/>
</dbReference>
<evidence type="ECO:0000313" key="1">
    <source>
        <dbReference type="EMBL" id="EDM77595.1"/>
    </source>
</evidence>
<dbReference type="SUPFAM" id="SSF52540">
    <property type="entry name" value="P-loop containing nucleoside triphosphate hydrolases"/>
    <property type="match status" value="1"/>
</dbReference>
<proteinExistence type="predicted"/>
<keyword evidence="2" id="KW-1185">Reference proteome</keyword>
<dbReference type="eggNOG" id="COG3950">
    <property type="taxonomic scope" value="Bacteria"/>
</dbReference>
<dbReference type="Proteomes" id="UP000005801">
    <property type="component" value="Unassembled WGS sequence"/>
</dbReference>
<comment type="caution">
    <text evidence="1">The sequence shown here is derived from an EMBL/GenBank/DDBJ whole genome shotgun (WGS) entry which is preliminary data.</text>
</comment>
<dbReference type="STRING" id="391625.PPSIR1_02883"/>
<accession>A6G947</accession>
<gene>
    <name evidence="1" type="ORF">PPSIR1_02883</name>
</gene>
<protein>
    <recommendedName>
        <fullName evidence="3">AAA+ ATPase domain-containing protein</fullName>
    </recommendedName>
</protein>
<dbReference type="EMBL" id="ABCS01000043">
    <property type="protein sequence ID" value="EDM77595.1"/>
    <property type="molecule type" value="Genomic_DNA"/>
</dbReference>
<organism evidence="1 2">
    <name type="scientific">Plesiocystis pacifica SIR-1</name>
    <dbReference type="NCBI Taxonomy" id="391625"/>
    <lineage>
        <taxon>Bacteria</taxon>
        <taxon>Pseudomonadati</taxon>
        <taxon>Myxococcota</taxon>
        <taxon>Polyangia</taxon>
        <taxon>Nannocystales</taxon>
        <taxon>Nannocystaceae</taxon>
        <taxon>Plesiocystis</taxon>
    </lineage>
</organism>
<evidence type="ECO:0000313" key="2">
    <source>
        <dbReference type="Proteomes" id="UP000005801"/>
    </source>
</evidence>
<name>A6G947_9BACT</name>
<reference evidence="1 2" key="1">
    <citation type="submission" date="2007-06" db="EMBL/GenBank/DDBJ databases">
        <authorList>
            <person name="Shimkets L."/>
            <person name="Ferriera S."/>
            <person name="Johnson J."/>
            <person name="Kravitz S."/>
            <person name="Beeson K."/>
            <person name="Sutton G."/>
            <person name="Rogers Y.-H."/>
            <person name="Friedman R."/>
            <person name="Frazier M."/>
            <person name="Venter J.C."/>
        </authorList>
    </citation>
    <scope>NUCLEOTIDE SEQUENCE [LARGE SCALE GENOMIC DNA]</scope>
    <source>
        <strain evidence="1 2">SIR-1</strain>
    </source>
</reference>